<feature type="compositionally biased region" description="Low complexity" evidence="12">
    <location>
        <begin position="416"/>
        <end position="430"/>
    </location>
</feature>
<keyword evidence="4" id="KW-0519">Myristate</keyword>
<dbReference type="SMART" id="SM00185">
    <property type="entry name" value="ARM"/>
    <property type="match status" value="9"/>
</dbReference>
<evidence type="ECO:0000256" key="11">
    <source>
        <dbReference type="SAM" id="Coils"/>
    </source>
</evidence>
<feature type="region of interest" description="Disordered" evidence="12">
    <location>
        <begin position="189"/>
        <end position="255"/>
    </location>
</feature>
<feature type="repeat" description="ARM" evidence="10">
    <location>
        <begin position="1710"/>
        <end position="1752"/>
    </location>
</feature>
<feature type="coiled-coil region" evidence="11">
    <location>
        <begin position="913"/>
        <end position="940"/>
    </location>
</feature>
<feature type="compositionally biased region" description="Basic and acidic residues" evidence="12">
    <location>
        <begin position="342"/>
        <end position="352"/>
    </location>
</feature>
<feature type="region of interest" description="Disordered" evidence="12">
    <location>
        <begin position="564"/>
        <end position="628"/>
    </location>
</feature>
<feature type="compositionally biased region" description="Low complexity" evidence="12">
    <location>
        <begin position="1162"/>
        <end position="1186"/>
    </location>
</feature>
<feature type="compositionally biased region" description="Low complexity" evidence="12">
    <location>
        <begin position="473"/>
        <end position="485"/>
    </location>
</feature>
<dbReference type="GO" id="GO:0000045">
    <property type="term" value="P:autophagosome assembly"/>
    <property type="evidence" value="ECO:0007669"/>
    <property type="project" value="TreeGrafter"/>
</dbReference>
<evidence type="ECO:0000256" key="4">
    <source>
        <dbReference type="ARBA" id="ARBA00022707"/>
    </source>
</evidence>
<keyword evidence="11" id="KW-0175">Coiled coil</keyword>
<dbReference type="OrthoDB" id="7537227at2759"/>
<dbReference type="InterPro" id="IPR016024">
    <property type="entry name" value="ARM-type_fold"/>
</dbReference>
<feature type="region of interest" description="Disordered" evidence="12">
    <location>
        <begin position="1242"/>
        <end position="1265"/>
    </location>
</feature>
<feature type="compositionally biased region" description="Polar residues" evidence="12">
    <location>
        <begin position="271"/>
        <end position="280"/>
    </location>
</feature>
<feature type="region of interest" description="Disordered" evidence="12">
    <location>
        <begin position="738"/>
        <end position="796"/>
    </location>
</feature>
<feature type="repeat" description="ARM" evidence="10">
    <location>
        <begin position="1792"/>
        <end position="1834"/>
    </location>
</feature>
<keyword evidence="5" id="KW-0677">Repeat</keyword>
<feature type="compositionally biased region" description="Polar residues" evidence="12">
    <location>
        <begin position="48"/>
        <end position="72"/>
    </location>
</feature>
<dbReference type="GO" id="GO:0043495">
    <property type="term" value="F:protein-membrane adaptor activity"/>
    <property type="evidence" value="ECO:0007669"/>
    <property type="project" value="InterPro"/>
</dbReference>
<accession>W3VJR8</accession>
<feature type="compositionally biased region" description="Polar residues" evidence="12">
    <location>
        <begin position="565"/>
        <end position="591"/>
    </location>
</feature>
<dbReference type="Proteomes" id="UP000019462">
    <property type="component" value="Unassembled WGS sequence"/>
</dbReference>
<evidence type="ECO:0000256" key="9">
    <source>
        <dbReference type="ARBA" id="ARBA00026209"/>
    </source>
</evidence>
<feature type="region of interest" description="Disordered" evidence="12">
    <location>
        <begin position="676"/>
        <end position="704"/>
    </location>
</feature>
<evidence type="ECO:0000256" key="3">
    <source>
        <dbReference type="ARBA" id="ARBA00022554"/>
    </source>
</evidence>
<feature type="region of interest" description="Disordered" evidence="12">
    <location>
        <begin position="292"/>
        <end position="363"/>
    </location>
</feature>
<dbReference type="SUPFAM" id="SSF48371">
    <property type="entry name" value="ARM repeat"/>
    <property type="match status" value="1"/>
</dbReference>
<feature type="region of interest" description="Disordered" evidence="12">
    <location>
        <begin position="2146"/>
        <end position="2168"/>
    </location>
</feature>
<feature type="compositionally biased region" description="Polar residues" evidence="12">
    <location>
        <begin position="884"/>
        <end position="899"/>
    </location>
</feature>
<feature type="repeat" description="ARM" evidence="10">
    <location>
        <begin position="1917"/>
        <end position="1959"/>
    </location>
</feature>
<dbReference type="FunFam" id="1.25.10.10:FF:000131">
    <property type="entry name" value="Vacuolar protein 8"/>
    <property type="match status" value="1"/>
</dbReference>
<reference evidence="13 14" key="1">
    <citation type="journal article" date="2014" name="Genome Announc.">
        <title>Genome sequence of the basidiomycetous fungus Pseudozyma aphidis DSM70725, an efficient producer of biosurfactant mannosylerythritol lipids.</title>
        <authorList>
            <person name="Lorenz S."/>
            <person name="Guenther M."/>
            <person name="Grumaz C."/>
            <person name="Rupp S."/>
            <person name="Zibek S."/>
            <person name="Sohn K."/>
        </authorList>
    </citation>
    <scope>NUCLEOTIDE SEQUENCE [LARGE SCALE GENOMIC DNA]</scope>
    <source>
        <strain evidence="14">ATCC 32657 / CBS 517.83 / DSM 70725 / JCM 10318 / NBRC 10182 / NRRL Y-7954 / St-0401</strain>
    </source>
</reference>
<feature type="region of interest" description="Disordered" evidence="12">
    <location>
        <begin position="869"/>
        <end position="902"/>
    </location>
</feature>
<evidence type="ECO:0000313" key="14">
    <source>
        <dbReference type="Proteomes" id="UP000019462"/>
    </source>
</evidence>
<feature type="region of interest" description="Disordered" evidence="12">
    <location>
        <begin position="1"/>
        <end position="163"/>
    </location>
</feature>
<feature type="compositionally biased region" description="Polar residues" evidence="12">
    <location>
        <begin position="88"/>
        <end position="111"/>
    </location>
</feature>
<dbReference type="FunFam" id="1.25.10.10:FF:000128">
    <property type="entry name" value="Vacuolar protein-like protein 8"/>
    <property type="match status" value="1"/>
</dbReference>
<evidence type="ECO:0000313" key="13">
    <source>
        <dbReference type="EMBL" id="ETS61006.1"/>
    </source>
</evidence>
<organism evidence="13 14">
    <name type="scientific">Moesziomyces aphidis</name>
    <name type="common">Pseudozyma aphidis</name>
    <dbReference type="NCBI Taxonomy" id="84754"/>
    <lineage>
        <taxon>Eukaryota</taxon>
        <taxon>Fungi</taxon>
        <taxon>Dikarya</taxon>
        <taxon>Basidiomycota</taxon>
        <taxon>Ustilaginomycotina</taxon>
        <taxon>Ustilaginomycetes</taxon>
        <taxon>Ustilaginales</taxon>
        <taxon>Ustilaginaceae</taxon>
        <taxon>Moesziomyces</taxon>
    </lineage>
</organism>
<dbReference type="FunFam" id="1.25.10.10:FF:000236">
    <property type="entry name" value="Vacuolar protein 8, variant"/>
    <property type="match status" value="1"/>
</dbReference>
<sequence length="2184" mass="232108">MASHFATKALPPPPLRIEKRSTSPYANRSNQLHTTSANAHTKTAMPNAESSRQAMMPTHSSAANGVARTNSGRFRIRVPSLTKAAKPSGSQSADQTSSHNTASDPSTSQAPTKAWQPRWAPKLKRTTPSDSVTTYSPILSPPLPPLPSSAASPPPALQLDDAGFGRPFSTSGLLDMNASRFSFLDMSLRDHDSDSDHEGTASNSPYPPQAPTIREPPAMGQSPLVGFPSSAGISATTRSTALSSTSDPSPADAGHDLLRVPRLASPVSAEGSRTTLTSQMSLPTSSPALASLISSFPSPTTRQPPSISESLGAHLPPSKLPHSDGVRSLGPTLMSKQNSWDGGERWDIERPKASGLTASRSSTELPYLDMEDEDTEVLAAALPNPGGHLPQPVIGSTTASPPRNRQTRNPPPGPAPTAALPALPGLPSAPTHDEAARTISATPGAVTDQDQDGDPHSRRASRQLQRPLILPTLRSSSSFDRLSSMQQAASGSAAIQSSIGPSPPKLVVGADRKALTLSRNASTDELARSLDIPRDTVKQMLDTTQHVWRNHLLGSSALNMKIEASSPQSHDQLPRSSSSPMLSTLFASHSGSAGGVARDDGSRVPRSSSGGIPYISSSRPSFEQQSPSWAVVGDAADGQPANLLDARAERAKHRRTFLGRSSEDGLTANYNFSRPIRRDATGSDDGLGSSVSMPSLSAARQAPKPPVLLQSPLLLKGESEATGFAQFAVDDEEEILADSASEAHQLSSAGHALPTEQRRQAASVLTSRSGPFALQKPVPALPGQPNPTSPRLVRRNSDTVLNRFAPEFGKRAPGELHAWSVCIDDDGIPAIRPSASAFHRPQCALAGKTNATWQCGCRANGGADLAATPSSQLTRFPTPALTAPGQSSPGRNRSLSASSVMDPARQAQLWSQVERNKELIRKHEQEIAGLQEQVVRISTEIASARPSFSSTLRTPELASAPMMSSQTSKPVANLVARKPLPSIMSSEADRSGPPVPSKAEAAEPFPSMSAAAIPGSAVAPCEGVASTRTLRGRIASLSRINLAGRDEETRESQSLDLGHSRLRSSSSTSSLNKVFRFPWSRSSERETVFPQPTPFPMGGRHAQSGSVSSSRDKALPNVHMHSADVHRPLPAPPVSEMPPSKRYPPSSRKYSYDMLHGPAFHSSVGSRHLRGRSGSSKSSSFGTGNSIFSSAESNDTHEPSRFANFPRFGRRWDSISSRGTTPSARNSADVTNLVGATHASTPALSSFGAKPAAAVPNDVELPPRRSSLRKSVEAAPARSPIPIEFLQANDAGMAPISEQSEMGSPASTRLDTIAADVEMSPASLAGMSPAGPARMSMSERYRLQGLTVPAPLPLSSSHASSLASPALTSANEPDSATKVAGWISNWTERQAGSPIPRLASPSPSACPFPAPLFSCILRSFQQETGSEGARCSDRASALDCTAPAAFAHSTARSLAKRRASAFHTQPANPALTPSPNHFVAFASTSYPPSSIVVVAHTYSLARHPVAHVQVVPLPLARISCIAPIPHVQLHPRRRNRSVHSTSPLAYDLPLPAVAVSSSTAPARFSQPGIDQSIPLSTAADPHLPRIGTADTPPKRTRGPHLARIILRGTPPARYKRGRRTYRAMGNVCSCCGCGSSRNANYEPLLLDNERDAVADLLQYLENRSETNFFTGDPLRALSTLSFSDNVDLQRSAALAFAEITEKEVREVGRDTLEPIMFLLQSHDVEVQRAASAALGNLAVNAENKLLIVKLGGLEPLIRQMLSPNVEVQCNAVGCITNLATHDDNKTKIAKSGALVPLTRLARSKDMRVQRNATGALLNMTHSDENRQQLVNAGAIPVLVGLLGSSDTDVQYYCTTALSNIAVDAANRKKLAQTEPRLVQNLIGLMESSSLKVQCQSALALRNLASDEKYQIEIVRSNGLPPLLRLLRSSFLPLILSAAACVRNVSIHPANESPIIDAGFLHPLIDLLSHEDNEEIQCHAISTLRNLAASSERNKTAIVEAGAVERIKELVLNVPLSVQSEMTACAAVLALSEDLKPQLLEMGICEVLIPLTASPSVEVQGNSAAALGNLSSKSDDYAPFNAVWNQPEGGLHGYLVRFLESHDSTFQHIAVWTIVQLLESGDAQLEDNIRSSEQLLPLIQHLASLSADQSAEDERTDGSDDGTSAEGEISSLARRIQEMILEPQQ</sequence>
<evidence type="ECO:0000256" key="6">
    <source>
        <dbReference type="ARBA" id="ARBA00023136"/>
    </source>
</evidence>
<feature type="compositionally biased region" description="Low complexity" evidence="12">
    <location>
        <begin position="1138"/>
        <end position="1147"/>
    </location>
</feature>
<evidence type="ECO:0000256" key="2">
    <source>
        <dbReference type="ARBA" id="ARBA00005462"/>
    </source>
</evidence>
<dbReference type="HOGENOM" id="CLU_231394_0_0_1"/>
<feature type="region of interest" description="Disordered" evidence="12">
    <location>
        <begin position="381"/>
        <end position="485"/>
    </location>
</feature>
<feature type="compositionally biased region" description="Pro residues" evidence="12">
    <location>
        <begin position="779"/>
        <end position="788"/>
    </location>
</feature>
<feature type="compositionally biased region" description="Low complexity" evidence="12">
    <location>
        <begin position="606"/>
        <end position="621"/>
    </location>
</feature>
<comment type="similarity">
    <text evidence="2">Belongs to the beta-catenin family.</text>
</comment>
<dbReference type="PANTHER" id="PTHR47249:SF1">
    <property type="entry name" value="VACUOLAR PROTEIN 8"/>
    <property type="match status" value="1"/>
</dbReference>
<dbReference type="InterPro" id="IPR045156">
    <property type="entry name" value="Vac8"/>
</dbReference>
<keyword evidence="14" id="KW-1185">Reference proteome</keyword>
<evidence type="ECO:0000256" key="1">
    <source>
        <dbReference type="ARBA" id="ARBA00004592"/>
    </source>
</evidence>
<feature type="compositionally biased region" description="Basic and acidic residues" evidence="12">
    <location>
        <begin position="189"/>
        <end position="199"/>
    </location>
</feature>
<dbReference type="GO" id="GO:0000329">
    <property type="term" value="C:fungal-type vacuole membrane"/>
    <property type="evidence" value="ECO:0007669"/>
    <property type="project" value="TreeGrafter"/>
</dbReference>
<comment type="function">
    <text evidence="8">Functions in both vacuole inheritance and protein targeting from the cytoplasm to vacuole.</text>
</comment>
<feature type="region of interest" description="Disordered" evidence="12">
    <location>
        <begin position="264"/>
        <end position="283"/>
    </location>
</feature>
<feature type="repeat" description="ARM" evidence="10">
    <location>
        <begin position="1833"/>
        <end position="1870"/>
    </location>
</feature>
<keyword evidence="6" id="KW-0472">Membrane</keyword>
<keyword evidence="7" id="KW-0449">Lipoprotein</keyword>
<dbReference type="PROSITE" id="PS50176">
    <property type="entry name" value="ARM_REPEAT"/>
    <property type="match status" value="7"/>
</dbReference>
<dbReference type="PANTHER" id="PTHR47249">
    <property type="entry name" value="VACUOLAR PROTEIN 8"/>
    <property type="match status" value="1"/>
</dbReference>
<dbReference type="EMBL" id="AWNI01000022">
    <property type="protein sequence ID" value="ETS61006.1"/>
    <property type="molecule type" value="Genomic_DNA"/>
</dbReference>
<dbReference type="GO" id="GO:0071562">
    <property type="term" value="P:nucleus-vacuole junction assembly"/>
    <property type="evidence" value="ECO:0007669"/>
    <property type="project" value="InterPro"/>
</dbReference>
<gene>
    <name evidence="13" type="ORF">PaG_04940</name>
</gene>
<name>W3VJR8_MOEAP</name>
<feature type="compositionally biased region" description="Low complexity" evidence="12">
    <location>
        <begin position="234"/>
        <end position="246"/>
    </location>
</feature>
<feature type="region of interest" description="Disordered" evidence="12">
    <location>
        <begin position="1045"/>
        <end position="1067"/>
    </location>
</feature>
<proteinExistence type="inferred from homology"/>
<comment type="caution">
    <text evidence="13">The sequence shown here is derived from an EMBL/GenBank/DDBJ whole genome shotgun (WGS) entry which is preliminary data.</text>
</comment>
<feature type="compositionally biased region" description="Pro residues" evidence="12">
    <location>
        <begin position="139"/>
        <end position="156"/>
    </location>
</feature>
<evidence type="ECO:0000256" key="7">
    <source>
        <dbReference type="ARBA" id="ARBA00023288"/>
    </source>
</evidence>
<protein>
    <recommendedName>
        <fullName evidence="9">Vacuolar protein 8</fullName>
    </recommendedName>
</protein>
<feature type="repeat" description="ARM" evidence="10">
    <location>
        <begin position="1751"/>
        <end position="1793"/>
    </location>
</feature>
<dbReference type="InterPro" id="IPR000225">
    <property type="entry name" value="Armadillo"/>
</dbReference>
<feature type="region of interest" description="Disordered" evidence="12">
    <location>
        <begin position="1566"/>
        <end position="1597"/>
    </location>
</feature>
<feature type="compositionally biased region" description="Polar residues" evidence="12">
    <location>
        <begin position="300"/>
        <end position="309"/>
    </location>
</feature>
<evidence type="ECO:0000256" key="8">
    <source>
        <dbReference type="ARBA" id="ARBA00024821"/>
    </source>
</evidence>
<dbReference type="InterPro" id="IPR011989">
    <property type="entry name" value="ARM-like"/>
</dbReference>
<feature type="region of interest" description="Disordered" evidence="12">
    <location>
        <begin position="984"/>
        <end position="1003"/>
    </location>
</feature>
<comment type="subcellular location">
    <subcellularLocation>
        <location evidence="1">Vacuole membrane</location>
        <topology evidence="1">Lipid-anchor</topology>
    </subcellularLocation>
</comment>
<evidence type="ECO:0000256" key="5">
    <source>
        <dbReference type="ARBA" id="ARBA00022737"/>
    </source>
</evidence>
<feature type="region of interest" description="Disordered" evidence="12">
    <location>
        <begin position="1082"/>
        <end position="1147"/>
    </location>
</feature>
<dbReference type="Pfam" id="PF00514">
    <property type="entry name" value="Arm"/>
    <property type="match status" value="5"/>
</dbReference>
<evidence type="ECO:0000256" key="10">
    <source>
        <dbReference type="PROSITE-ProRule" id="PRU00259"/>
    </source>
</evidence>
<keyword evidence="3" id="KW-0926">Vacuole</keyword>
<feature type="region of interest" description="Disordered" evidence="12">
    <location>
        <begin position="1162"/>
        <end position="1204"/>
    </location>
</feature>
<feature type="compositionally biased region" description="Polar residues" evidence="12">
    <location>
        <begin position="22"/>
        <end position="41"/>
    </location>
</feature>
<dbReference type="Gene3D" id="1.25.10.10">
    <property type="entry name" value="Leucine-rich Repeat Variant"/>
    <property type="match status" value="2"/>
</dbReference>
<feature type="repeat" description="ARM" evidence="10">
    <location>
        <begin position="1958"/>
        <end position="2001"/>
    </location>
</feature>
<evidence type="ECO:0000256" key="12">
    <source>
        <dbReference type="SAM" id="MobiDB-lite"/>
    </source>
</evidence>
<feature type="repeat" description="ARM" evidence="10">
    <location>
        <begin position="1876"/>
        <end position="1918"/>
    </location>
</feature>
<feature type="compositionally biased region" description="Polar residues" evidence="12">
    <location>
        <begin position="126"/>
        <end position="135"/>
    </location>
</feature>